<name>A0A168S502_XANAU</name>
<comment type="cofactor">
    <cofactor evidence="1">
        <name>heme b</name>
        <dbReference type="ChEBI" id="CHEBI:60344"/>
    </cofactor>
</comment>
<evidence type="ECO:0000256" key="2">
    <source>
        <dbReference type="ARBA" id="ARBA00022617"/>
    </source>
</evidence>
<proteinExistence type="inferred from homology"/>
<keyword evidence="5" id="KW-0456">Lyase</keyword>
<keyword evidence="4" id="KW-0408">Iron</keyword>
<evidence type="ECO:0000256" key="6">
    <source>
        <dbReference type="ARBA" id="ARBA00034312"/>
    </source>
</evidence>
<protein>
    <submittedName>
        <fullName evidence="7">Phenylacetaldoxime dehydratase</fullName>
    </submittedName>
</protein>
<dbReference type="InterPro" id="IPR025702">
    <property type="entry name" value="OXD"/>
</dbReference>
<evidence type="ECO:0000256" key="3">
    <source>
        <dbReference type="ARBA" id="ARBA00022723"/>
    </source>
</evidence>
<dbReference type="GO" id="GO:0046872">
    <property type="term" value="F:metal ion binding"/>
    <property type="evidence" value="ECO:0007669"/>
    <property type="project" value="UniProtKB-KW"/>
</dbReference>
<evidence type="ECO:0000256" key="1">
    <source>
        <dbReference type="ARBA" id="ARBA00001970"/>
    </source>
</evidence>
<sequence>MSERPERIFPMSRPAGHVPPIARYSSRFDHRPERLAVLFMGIAAEDGGRAALALSDFLASACRSVDAPAHFDRATFLDANGRRNSVAALYWPDRSAYGRWVDTPDVAAWRAGHRALAEDFGQWWEPVSVAPDRSETIAFAEYRRGLSACPFSRLEQMGETGYWGAARDRIPASGWDRLAGEAVSLVPLGRTAESRGLRLAIRPPSGLAVIRSGVSWSACGAEQRESFERNVRPKLNAGMEYLRRNPVETGCPALRQVVLTDNEGEELEEAYSLGLFLSLGHLEAWAKDHPSHLAIYHRAMAERRKYQEALELRTYNEIYVLDENAADFEYVNCDPSVGLIPYFAARVLASGT</sequence>
<gene>
    <name evidence="7" type="primary">padD1</name>
</gene>
<keyword evidence="3" id="KW-0479">Metal-binding</keyword>
<keyword evidence="2" id="KW-0349">Heme</keyword>
<accession>A0A168S502</accession>
<evidence type="ECO:0000256" key="4">
    <source>
        <dbReference type="ARBA" id="ARBA00023004"/>
    </source>
</evidence>
<dbReference type="GO" id="GO:0016829">
    <property type="term" value="F:lyase activity"/>
    <property type="evidence" value="ECO:0007669"/>
    <property type="project" value="UniProtKB-KW"/>
</dbReference>
<organism evidence="7">
    <name type="scientific">Xanthobacter autotrophicus</name>
    <dbReference type="NCBI Taxonomy" id="280"/>
    <lineage>
        <taxon>Bacteria</taxon>
        <taxon>Pseudomonadati</taxon>
        <taxon>Pseudomonadota</taxon>
        <taxon>Alphaproteobacteria</taxon>
        <taxon>Hyphomicrobiales</taxon>
        <taxon>Xanthobacteraceae</taxon>
        <taxon>Xanthobacter</taxon>
    </lineage>
</organism>
<comment type="similarity">
    <text evidence="6">Belongs to the heme-containing dehydratase family.</text>
</comment>
<reference evidence="7" key="1">
    <citation type="submission" date="2016-03" db="EMBL/GenBank/DDBJ databases">
        <authorList>
            <person name="Ploux O."/>
        </authorList>
    </citation>
    <scope>NUCLEOTIDE SEQUENCE</scope>
    <source>
        <strain evidence="7">EL4</strain>
    </source>
</reference>
<evidence type="ECO:0000256" key="5">
    <source>
        <dbReference type="ARBA" id="ARBA00023239"/>
    </source>
</evidence>
<dbReference type="EMBL" id="KU922119">
    <property type="protein sequence ID" value="ANC67873.1"/>
    <property type="molecule type" value="Genomic_DNA"/>
</dbReference>
<dbReference type="AlphaFoldDB" id="A0A168S502"/>
<evidence type="ECO:0000313" key="7">
    <source>
        <dbReference type="EMBL" id="ANC67873.1"/>
    </source>
</evidence>
<dbReference type="Pfam" id="PF13816">
    <property type="entry name" value="Dehydratase_hem"/>
    <property type="match status" value="1"/>
</dbReference>